<feature type="domain" description="RES" evidence="1">
    <location>
        <begin position="181"/>
        <end position="321"/>
    </location>
</feature>
<evidence type="ECO:0000313" key="3">
    <source>
        <dbReference type="Proteomes" id="UP000241404"/>
    </source>
</evidence>
<dbReference type="Pfam" id="PF08808">
    <property type="entry name" value="RES"/>
    <property type="match status" value="1"/>
</dbReference>
<reference evidence="2 3" key="1">
    <citation type="submission" date="2018-03" db="EMBL/GenBank/DDBJ databases">
        <title>Whole genome sequencing of Histamine producing bacteria.</title>
        <authorList>
            <person name="Butler K."/>
        </authorList>
    </citation>
    <scope>NUCLEOTIDE SEQUENCE [LARGE SCALE GENOMIC DNA]</scope>
    <source>
        <strain evidence="2 3">BT-6</strain>
    </source>
</reference>
<dbReference type="EMBL" id="PYMM01000004">
    <property type="protein sequence ID" value="PSU17196.1"/>
    <property type="molecule type" value="Genomic_DNA"/>
</dbReference>
<dbReference type="RefSeq" id="WP_065170643.1">
    <property type="nucleotide sequence ID" value="NZ_LZFH01000003.1"/>
</dbReference>
<protein>
    <submittedName>
        <fullName evidence="2">RES domain-containing protein</fullName>
    </submittedName>
</protein>
<evidence type="ECO:0000259" key="1">
    <source>
        <dbReference type="SMART" id="SM00953"/>
    </source>
</evidence>
<proteinExistence type="predicted"/>
<comment type="caution">
    <text evidence="2">The sequence shown here is derived from an EMBL/GenBank/DDBJ whole genome shotgun (WGS) entry which is preliminary data.</text>
</comment>
<sequence>MLTIEEKEKLEEEDLYDIEDLFHAEVDSWFSADIVCCGNCVDDFLESWPFAYDADGKLFQLNQIDLKSFFDGSRLSQAYSEEEFFRFVRLVSCPRCDSELTSHFFPYCFPFNPVNGFELLIKEIAELSTKAPFLLLKHPFAAQVFDIIRELEKDTSPSLISGSLYRARIAAQIQRVKESEFDITPSRFANEGRYNHSGQPAFYLGSDLETCYQELRRNESYIAELKIEKKVKILDLTATYENHKKHSDLLDTLVYSALISAKQDESGAFKPQYIFSRFIADCAKFVGFDAIKYPSTRTHESSFNIVLLCNDLSLGNNIKVSKVFLYDGVSTEREMEILT</sequence>
<dbReference type="AlphaFoldDB" id="A0ABD6X5X0"/>
<gene>
    <name evidence="2" type="ORF">CTM90_09820</name>
</gene>
<evidence type="ECO:0000313" key="2">
    <source>
        <dbReference type="EMBL" id="PSU17196.1"/>
    </source>
</evidence>
<dbReference type="SMART" id="SM00953">
    <property type="entry name" value="RES"/>
    <property type="match status" value="1"/>
</dbReference>
<accession>A0ABD6X5X0</accession>
<dbReference type="Proteomes" id="UP000241404">
    <property type="component" value="Unassembled WGS sequence"/>
</dbReference>
<organism evidence="2 3">
    <name type="scientific">Photobacterium damselae</name>
    <dbReference type="NCBI Taxonomy" id="38293"/>
    <lineage>
        <taxon>Bacteria</taxon>
        <taxon>Pseudomonadati</taxon>
        <taxon>Pseudomonadota</taxon>
        <taxon>Gammaproteobacteria</taxon>
        <taxon>Vibrionales</taxon>
        <taxon>Vibrionaceae</taxon>
        <taxon>Photobacterium</taxon>
    </lineage>
</organism>
<dbReference type="InterPro" id="IPR014914">
    <property type="entry name" value="RES_dom"/>
</dbReference>
<name>A0ABD6X5X0_PHODM</name>